<reference evidence="2" key="1">
    <citation type="journal article" date="2014" name="Int. J. Syst. Evol. Microbiol.">
        <title>Complete genome sequence of Corynebacterium casei LMG S-19264T (=DSM 44701T), isolated from a smear-ripened cheese.</title>
        <authorList>
            <consortium name="US DOE Joint Genome Institute (JGI-PGF)"/>
            <person name="Walter F."/>
            <person name="Albersmeier A."/>
            <person name="Kalinowski J."/>
            <person name="Ruckert C."/>
        </authorList>
    </citation>
    <scope>NUCLEOTIDE SEQUENCE</scope>
    <source>
        <strain evidence="2">JCM 3172</strain>
    </source>
</reference>
<organism evidence="2 3">
    <name type="scientific">Streptomyces purpureus</name>
    <dbReference type="NCBI Taxonomy" id="1951"/>
    <lineage>
        <taxon>Bacteria</taxon>
        <taxon>Bacillati</taxon>
        <taxon>Actinomycetota</taxon>
        <taxon>Actinomycetes</taxon>
        <taxon>Kitasatosporales</taxon>
        <taxon>Streptomycetaceae</taxon>
        <taxon>Streptomyces</taxon>
    </lineage>
</organism>
<dbReference type="AlphaFoldDB" id="A0A918GZH4"/>
<feature type="compositionally biased region" description="Pro residues" evidence="1">
    <location>
        <begin position="29"/>
        <end position="41"/>
    </location>
</feature>
<dbReference type="Proteomes" id="UP000619486">
    <property type="component" value="Unassembled WGS sequence"/>
</dbReference>
<dbReference type="RefSeq" id="WP_189201072.1">
    <property type="nucleotide sequence ID" value="NZ_BMQQ01000005.1"/>
</dbReference>
<feature type="region of interest" description="Disordered" evidence="1">
    <location>
        <begin position="26"/>
        <end position="51"/>
    </location>
</feature>
<gene>
    <name evidence="2" type="ORF">GCM10014713_19650</name>
</gene>
<evidence type="ECO:0000313" key="2">
    <source>
        <dbReference type="EMBL" id="GGT26582.1"/>
    </source>
</evidence>
<accession>A0A918GZH4</accession>
<evidence type="ECO:0000313" key="3">
    <source>
        <dbReference type="Proteomes" id="UP000619486"/>
    </source>
</evidence>
<protein>
    <submittedName>
        <fullName evidence="2">Uncharacterized protein</fullName>
    </submittedName>
</protein>
<reference evidence="2" key="2">
    <citation type="submission" date="2020-09" db="EMBL/GenBank/DDBJ databases">
        <authorList>
            <person name="Sun Q."/>
            <person name="Ohkuma M."/>
        </authorList>
    </citation>
    <scope>NUCLEOTIDE SEQUENCE</scope>
    <source>
        <strain evidence="2">JCM 3172</strain>
    </source>
</reference>
<sequence>MRKTLLFLGLTLVAAFGIGYLALRDDQPPRPPDNGKPPGAPSLPYKSGGPLPAQAADIAQDLASSDAATQRAALTPELDHALEAGRLLPEGTRIDLSEDSWHEANGYANAQATLTKPGKPAQHVLMGFAKRSTGWRITVVEVLK</sequence>
<evidence type="ECO:0000256" key="1">
    <source>
        <dbReference type="SAM" id="MobiDB-lite"/>
    </source>
</evidence>
<comment type="caution">
    <text evidence="2">The sequence shown here is derived from an EMBL/GenBank/DDBJ whole genome shotgun (WGS) entry which is preliminary data.</text>
</comment>
<name>A0A918GZH4_9ACTN</name>
<proteinExistence type="predicted"/>
<keyword evidence="3" id="KW-1185">Reference proteome</keyword>
<dbReference type="EMBL" id="BMQQ01000005">
    <property type="protein sequence ID" value="GGT26582.1"/>
    <property type="molecule type" value="Genomic_DNA"/>
</dbReference>